<name>A0AAV0UNF7_HYABA</name>
<dbReference type="EMBL" id="CANTFL010001353">
    <property type="protein sequence ID" value="CAI5738012.1"/>
    <property type="molecule type" value="Genomic_DNA"/>
</dbReference>
<evidence type="ECO:0000256" key="2">
    <source>
        <dbReference type="SAM" id="MobiDB-lite"/>
    </source>
</evidence>
<keyword evidence="1" id="KW-0175">Coiled coil</keyword>
<gene>
    <name evidence="4" type="ORF">HBR001_LOCUS7345</name>
</gene>
<accession>A0AAV0UNF7</accession>
<reference evidence="4" key="1">
    <citation type="submission" date="2022-12" db="EMBL/GenBank/DDBJ databases">
        <authorList>
            <person name="Webb A."/>
        </authorList>
    </citation>
    <scope>NUCLEOTIDE SEQUENCE</scope>
    <source>
        <strain evidence="4">Hp1</strain>
    </source>
</reference>
<feature type="coiled-coil region" evidence="1">
    <location>
        <begin position="124"/>
        <end position="183"/>
    </location>
</feature>
<comment type="caution">
    <text evidence="4">The sequence shown here is derived from an EMBL/GenBank/DDBJ whole genome shotgun (WGS) entry which is preliminary data.</text>
</comment>
<evidence type="ECO:0000256" key="1">
    <source>
        <dbReference type="SAM" id="Coils"/>
    </source>
</evidence>
<sequence length="190" mass="20858">MTKCFGLLVLALIVFAGSNAHSTLAAGIATELLTPSRASNPLAETKSKRSDPDRDVPIDAADEDRTMASFKPVMGKVANARQVSFSTSPVSLEAKAIARLRVKPQRSMKKRLENESIGKIYQVISNRERATKQLQDAVAKLLREKGKSTDSKNEHVIRAAGQVETAEAQLKKAAAEFELYASKHMLRRHM</sequence>
<protein>
    <recommendedName>
        <fullName evidence="6">RxLR effector protein</fullName>
    </recommendedName>
</protein>
<keyword evidence="5" id="KW-1185">Reference proteome</keyword>
<evidence type="ECO:0000313" key="5">
    <source>
        <dbReference type="Proteomes" id="UP001162031"/>
    </source>
</evidence>
<proteinExistence type="predicted"/>
<evidence type="ECO:0000256" key="3">
    <source>
        <dbReference type="SAM" id="SignalP"/>
    </source>
</evidence>
<evidence type="ECO:0008006" key="6">
    <source>
        <dbReference type="Google" id="ProtNLM"/>
    </source>
</evidence>
<feature type="region of interest" description="Disordered" evidence="2">
    <location>
        <begin position="39"/>
        <end position="58"/>
    </location>
</feature>
<dbReference type="Proteomes" id="UP001162031">
    <property type="component" value="Unassembled WGS sequence"/>
</dbReference>
<keyword evidence="3" id="KW-0732">Signal</keyword>
<feature type="signal peptide" evidence="3">
    <location>
        <begin position="1"/>
        <end position="20"/>
    </location>
</feature>
<dbReference type="AlphaFoldDB" id="A0AAV0UNF7"/>
<feature type="compositionally biased region" description="Basic and acidic residues" evidence="2">
    <location>
        <begin position="45"/>
        <end position="57"/>
    </location>
</feature>
<evidence type="ECO:0000313" key="4">
    <source>
        <dbReference type="EMBL" id="CAI5738012.1"/>
    </source>
</evidence>
<organism evidence="4 5">
    <name type="scientific">Hyaloperonospora brassicae</name>
    <name type="common">Brassica downy mildew</name>
    <name type="synonym">Peronospora brassicae</name>
    <dbReference type="NCBI Taxonomy" id="162125"/>
    <lineage>
        <taxon>Eukaryota</taxon>
        <taxon>Sar</taxon>
        <taxon>Stramenopiles</taxon>
        <taxon>Oomycota</taxon>
        <taxon>Peronosporomycetes</taxon>
        <taxon>Peronosporales</taxon>
        <taxon>Peronosporaceae</taxon>
        <taxon>Hyaloperonospora</taxon>
    </lineage>
</organism>
<feature type="chain" id="PRO_5043684614" description="RxLR effector protein" evidence="3">
    <location>
        <begin position="21"/>
        <end position="190"/>
    </location>
</feature>